<reference evidence="1 2" key="1">
    <citation type="submission" date="2022-12" db="EMBL/GenBank/DDBJ databases">
        <title>Chromosome-level genome of Tegillarca granosa.</title>
        <authorList>
            <person name="Kim J."/>
        </authorList>
    </citation>
    <scope>NUCLEOTIDE SEQUENCE [LARGE SCALE GENOMIC DNA]</scope>
    <source>
        <strain evidence="1">Teg-2019</strain>
        <tissue evidence="1">Adductor muscle</tissue>
    </source>
</reference>
<dbReference type="EMBL" id="JARBDR010000903">
    <property type="protein sequence ID" value="KAJ8304913.1"/>
    <property type="molecule type" value="Genomic_DNA"/>
</dbReference>
<sequence length="134" mass="14876">MTVDMLIDLCNIFESSTDILIHFSSLKCSDVPVQDSYLCLKINRSKTDLYRHGDQVFVSKGNNVARPNNIFPKYVSVTGLEIDSDQFGGATAAANSNINDHCGKRHGRWKTDPSKDGYIVDSVDKRLQVSHVLG</sequence>
<accession>A0ABQ9EI17</accession>
<protein>
    <submittedName>
        <fullName evidence="1">Uncharacterized protein</fullName>
    </submittedName>
</protein>
<comment type="caution">
    <text evidence="1">The sequence shown here is derived from an EMBL/GenBank/DDBJ whole genome shotgun (WGS) entry which is preliminary data.</text>
</comment>
<gene>
    <name evidence="1" type="ORF">KUTeg_018496</name>
</gene>
<name>A0ABQ9EI17_TEGGR</name>
<proteinExistence type="predicted"/>
<evidence type="ECO:0000313" key="2">
    <source>
        <dbReference type="Proteomes" id="UP001217089"/>
    </source>
</evidence>
<evidence type="ECO:0000313" key="1">
    <source>
        <dbReference type="EMBL" id="KAJ8304913.1"/>
    </source>
</evidence>
<keyword evidence="2" id="KW-1185">Reference proteome</keyword>
<dbReference type="Proteomes" id="UP001217089">
    <property type="component" value="Unassembled WGS sequence"/>
</dbReference>
<organism evidence="1 2">
    <name type="scientific">Tegillarca granosa</name>
    <name type="common">Malaysian cockle</name>
    <name type="synonym">Anadara granosa</name>
    <dbReference type="NCBI Taxonomy" id="220873"/>
    <lineage>
        <taxon>Eukaryota</taxon>
        <taxon>Metazoa</taxon>
        <taxon>Spiralia</taxon>
        <taxon>Lophotrochozoa</taxon>
        <taxon>Mollusca</taxon>
        <taxon>Bivalvia</taxon>
        <taxon>Autobranchia</taxon>
        <taxon>Pteriomorphia</taxon>
        <taxon>Arcoida</taxon>
        <taxon>Arcoidea</taxon>
        <taxon>Arcidae</taxon>
        <taxon>Tegillarca</taxon>
    </lineage>
</organism>